<evidence type="ECO:0008006" key="6">
    <source>
        <dbReference type="Google" id="ProtNLM"/>
    </source>
</evidence>
<evidence type="ECO:0000259" key="3">
    <source>
        <dbReference type="Pfam" id="PF13229"/>
    </source>
</evidence>
<feature type="domain" description="Right handed beta helix" evidence="3">
    <location>
        <begin position="533"/>
        <end position="703"/>
    </location>
</feature>
<organism evidence="4 5">
    <name type="scientific">Dactylosporangium siamense</name>
    <dbReference type="NCBI Taxonomy" id="685454"/>
    <lineage>
        <taxon>Bacteria</taxon>
        <taxon>Bacillati</taxon>
        <taxon>Actinomycetota</taxon>
        <taxon>Actinomycetes</taxon>
        <taxon>Micromonosporales</taxon>
        <taxon>Micromonosporaceae</taxon>
        <taxon>Dactylosporangium</taxon>
    </lineage>
</organism>
<dbReference type="InterPro" id="IPR011050">
    <property type="entry name" value="Pectin_lyase_fold/virulence"/>
</dbReference>
<evidence type="ECO:0000259" key="2">
    <source>
        <dbReference type="Pfam" id="PF12708"/>
    </source>
</evidence>
<sequence length="862" mass="91384">MSRYNPDLLRFERLSGSARLGWTAVLGRTRLGATTDLREVIPVSAVTLADGYTIGDNGELSLDPATGTAQMSTRGAPTGLTLAVGDVVEVSYEHVILFGGKVTGVTTGLEADPTGGFTQQTTYKLASREATLMSAVESWDALPEETALTRLTRWFTVDTTAVSAAHVALLNTVMPAEDAGTATRLDLARAFSAATTLPLRMRSYLTGGASNVTVLDPGSVAPTIADAQDWAHAVDYESTARGKFTPSTVTVRADDTRLMGGQQSVAVTPDRLGRTFRLGRSRLGGSLFRSTGFLAGDTISVFGTVVPVARVTQSFGRHYSASLELKPTGGSSASATPSPGTGGDTTTPTPVINSSVNVTDHGAIPNGRTDAGAAINRAIAASASGAAIVFPGGTYIIETPILLRADRAYLAEGSVTLKQKPNTTMECLVKVDPSEPTPRRNIHWQGIGLDGDAMNPFFDGGQPESMNNVLQTNNTVYRADSGFTGNNGMVLEAVQFSNFYDLAIRHCGGTGLVIQGLPLTGQSGEDAFNMTTSTLHFTSPYIYACGKYGVFFADRSDDNHIDFGDIGATQYEGVYLIAGSNSLRNCTIWGSKQANGILIGAPTNQVIGCQIEGHAQHGIKIVEYGSYNYIASNKIYYNSTQAAGGYDGINIAGSASHPAAYNTLIGNYIYAGIGEFFATPADWVAMRHGIALEDYCHHTVVNSNAVDLAPAGARPDPTAVGVYGLKVGDTYNGMRFTDAAEDNARGSANPRGLVPGATWWRDDIGATYVYTGPSRDRIERVLTYKFDVDGFEFYQDGGVSTATIAMPYLRFDTNYTVTVAPGWNTTWWITNKATTGFTINFGTAPPDGGAPCDWSLLRHGDA</sequence>
<dbReference type="InterPro" id="IPR039448">
    <property type="entry name" value="Beta_helix"/>
</dbReference>
<proteinExistence type="predicted"/>
<keyword evidence="5" id="KW-1185">Reference proteome</keyword>
<name>A0A919PF11_9ACTN</name>
<reference evidence="4" key="1">
    <citation type="submission" date="2021-01" db="EMBL/GenBank/DDBJ databases">
        <title>Whole genome shotgun sequence of Dactylosporangium siamense NBRC 106093.</title>
        <authorList>
            <person name="Komaki H."/>
            <person name="Tamura T."/>
        </authorList>
    </citation>
    <scope>NUCLEOTIDE SEQUENCE</scope>
    <source>
        <strain evidence="4">NBRC 106093</strain>
    </source>
</reference>
<evidence type="ECO:0000313" key="4">
    <source>
        <dbReference type="EMBL" id="GIG42982.1"/>
    </source>
</evidence>
<dbReference type="InterPro" id="IPR024535">
    <property type="entry name" value="RHGA/B-epi-like_pectate_lyase"/>
</dbReference>
<comment type="caution">
    <text evidence="4">The sequence shown here is derived from an EMBL/GenBank/DDBJ whole genome shotgun (WGS) entry which is preliminary data.</text>
</comment>
<dbReference type="Pfam" id="PF13229">
    <property type="entry name" value="Beta_helix"/>
    <property type="match status" value="1"/>
</dbReference>
<dbReference type="Pfam" id="PF12708">
    <property type="entry name" value="Pect-lyase_RHGA_epim"/>
    <property type="match status" value="1"/>
</dbReference>
<evidence type="ECO:0000313" key="5">
    <source>
        <dbReference type="Proteomes" id="UP000660611"/>
    </source>
</evidence>
<dbReference type="SUPFAM" id="SSF51126">
    <property type="entry name" value="Pectin lyase-like"/>
    <property type="match status" value="1"/>
</dbReference>
<dbReference type="AlphaFoldDB" id="A0A919PF11"/>
<feature type="domain" description="Rhamnogalacturonase A/B/Epimerase-like pectate lyase" evidence="2">
    <location>
        <begin position="356"/>
        <end position="515"/>
    </location>
</feature>
<evidence type="ECO:0000256" key="1">
    <source>
        <dbReference type="SAM" id="MobiDB-lite"/>
    </source>
</evidence>
<feature type="compositionally biased region" description="Low complexity" evidence="1">
    <location>
        <begin position="327"/>
        <end position="350"/>
    </location>
</feature>
<accession>A0A919PF11</accession>
<dbReference type="Proteomes" id="UP000660611">
    <property type="component" value="Unassembled WGS sequence"/>
</dbReference>
<feature type="region of interest" description="Disordered" evidence="1">
    <location>
        <begin position="326"/>
        <end position="350"/>
    </location>
</feature>
<dbReference type="InterPro" id="IPR006626">
    <property type="entry name" value="PbH1"/>
</dbReference>
<protein>
    <recommendedName>
        <fullName evidence="6">Pectate lyase superfamily protein domain-containing protein</fullName>
    </recommendedName>
</protein>
<dbReference type="SMART" id="SM00710">
    <property type="entry name" value="PbH1"/>
    <property type="match status" value="5"/>
</dbReference>
<gene>
    <name evidence="4" type="ORF">Dsi01nite_010230</name>
</gene>
<dbReference type="EMBL" id="BONQ01000018">
    <property type="protein sequence ID" value="GIG42982.1"/>
    <property type="molecule type" value="Genomic_DNA"/>
</dbReference>
<dbReference type="InterPro" id="IPR012334">
    <property type="entry name" value="Pectin_lyas_fold"/>
</dbReference>
<dbReference type="RefSeq" id="WP_203844863.1">
    <property type="nucleotide sequence ID" value="NZ_BAAAVW010000002.1"/>
</dbReference>
<dbReference type="Gene3D" id="2.160.20.10">
    <property type="entry name" value="Single-stranded right-handed beta-helix, Pectin lyase-like"/>
    <property type="match status" value="1"/>
</dbReference>